<evidence type="ECO:0000313" key="3">
    <source>
        <dbReference type="Proteomes" id="UP001187192"/>
    </source>
</evidence>
<comment type="caution">
    <text evidence="2">The sequence shown here is derived from an EMBL/GenBank/DDBJ whole genome shotgun (WGS) entry which is preliminary data.</text>
</comment>
<evidence type="ECO:0000313" key="2">
    <source>
        <dbReference type="EMBL" id="GMN60127.1"/>
    </source>
</evidence>
<proteinExistence type="predicted"/>
<feature type="transmembrane region" description="Helical" evidence="1">
    <location>
        <begin position="52"/>
        <end position="72"/>
    </location>
</feature>
<dbReference type="EMBL" id="BTGU01000095">
    <property type="protein sequence ID" value="GMN60127.1"/>
    <property type="molecule type" value="Genomic_DNA"/>
</dbReference>
<keyword evidence="3" id="KW-1185">Reference proteome</keyword>
<dbReference type="AlphaFoldDB" id="A0AA88J2K2"/>
<name>A0AA88J2K2_FICCA</name>
<gene>
    <name evidence="2" type="ORF">TIFTF001_029233</name>
</gene>
<evidence type="ECO:0000256" key="1">
    <source>
        <dbReference type="SAM" id="Phobius"/>
    </source>
</evidence>
<dbReference type="Proteomes" id="UP001187192">
    <property type="component" value="Unassembled WGS sequence"/>
</dbReference>
<protein>
    <submittedName>
        <fullName evidence="2">Uncharacterized protein</fullName>
    </submittedName>
</protein>
<reference evidence="2" key="1">
    <citation type="submission" date="2023-07" db="EMBL/GenBank/DDBJ databases">
        <title>draft genome sequence of fig (Ficus carica).</title>
        <authorList>
            <person name="Takahashi T."/>
            <person name="Nishimura K."/>
        </authorList>
    </citation>
    <scope>NUCLEOTIDE SEQUENCE</scope>
</reference>
<keyword evidence="1" id="KW-1133">Transmembrane helix</keyword>
<keyword evidence="1" id="KW-0812">Transmembrane</keyword>
<organism evidence="2 3">
    <name type="scientific">Ficus carica</name>
    <name type="common">Common fig</name>
    <dbReference type="NCBI Taxonomy" id="3494"/>
    <lineage>
        <taxon>Eukaryota</taxon>
        <taxon>Viridiplantae</taxon>
        <taxon>Streptophyta</taxon>
        <taxon>Embryophyta</taxon>
        <taxon>Tracheophyta</taxon>
        <taxon>Spermatophyta</taxon>
        <taxon>Magnoliopsida</taxon>
        <taxon>eudicotyledons</taxon>
        <taxon>Gunneridae</taxon>
        <taxon>Pentapetalae</taxon>
        <taxon>rosids</taxon>
        <taxon>fabids</taxon>
        <taxon>Rosales</taxon>
        <taxon>Moraceae</taxon>
        <taxon>Ficeae</taxon>
        <taxon>Ficus</taxon>
    </lineage>
</organism>
<sequence length="90" mass="10260">MADHIVKISHQDSIPITFNYDEANKLFNTTMLWRHAGEGYRMVEFLVVNKPLVYNVILGISLNALKVVVLTYHLAMKFPIPNGVEIFKGN</sequence>
<accession>A0AA88J2K2</accession>
<keyword evidence="1" id="KW-0472">Membrane</keyword>